<reference evidence="2" key="1">
    <citation type="submission" date="2021-01" db="EMBL/GenBank/DDBJ databases">
        <title>Whole genome shotgun sequence of Sphaerisporangium rufum NBRC 109079.</title>
        <authorList>
            <person name="Komaki H."/>
            <person name="Tamura T."/>
        </authorList>
    </citation>
    <scope>NUCLEOTIDE SEQUENCE</scope>
    <source>
        <strain evidence="2">NBRC 109079</strain>
    </source>
</reference>
<proteinExistence type="predicted"/>
<dbReference type="AlphaFoldDB" id="A0A919R6P1"/>
<accession>A0A919R6P1</accession>
<gene>
    <name evidence="2" type="ORF">Sru01_31240</name>
</gene>
<evidence type="ECO:0000313" key="3">
    <source>
        <dbReference type="Proteomes" id="UP000655287"/>
    </source>
</evidence>
<name>A0A919R6P1_9ACTN</name>
<keyword evidence="3" id="KW-1185">Reference proteome</keyword>
<dbReference type="Proteomes" id="UP000655287">
    <property type="component" value="Unassembled WGS sequence"/>
</dbReference>
<comment type="caution">
    <text evidence="2">The sequence shown here is derived from an EMBL/GenBank/DDBJ whole genome shotgun (WGS) entry which is preliminary data.</text>
</comment>
<evidence type="ECO:0000256" key="1">
    <source>
        <dbReference type="SAM" id="MobiDB-lite"/>
    </source>
</evidence>
<feature type="compositionally biased region" description="Basic and acidic residues" evidence="1">
    <location>
        <begin position="105"/>
        <end position="116"/>
    </location>
</feature>
<organism evidence="2 3">
    <name type="scientific">Sphaerisporangium rufum</name>
    <dbReference type="NCBI Taxonomy" id="1381558"/>
    <lineage>
        <taxon>Bacteria</taxon>
        <taxon>Bacillati</taxon>
        <taxon>Actinomycetota</taxon>
        <taxon>Actinomycetes</taxon>
        <taxon>Streptosporangiales</taxon>
        <taxon>Streptosporangiaceae</taxon>
        <taxon>Sphaerisporangium</taxon>
    </lineage>
</organism>
<dbReference type="EMBL" id="BOOU01000044">
    <property type="protein sequence ID" value="GII78142.1"/>
    <property type="molecule type" value="Genomic_DNA"/>
</dbReference>
<evidence type="ECO:0000313" key="2">
    <source>
        <dbReference type="EMBL" id="GII78142.1"/>
    </source>
</evidence>
<sequence>MATTESPSLTAAPCPSEIVSAEEVTGGLPEGKVTCGFWPKDPATFTPEAVAPAGLAALSPPPPPPQAAAKSNGTATRTANRRMGIPRKDVRLAPHYPTCGAGRSGWHDLDRPRPRP</sequence>
<feature type="region of interest" description="Disordered" evidence="1">
    <location>
        <begin position="54"/>
        <end position="116"/>
    </location>
</feature>
<protein>
    <submittedName>
        <fullName evidence="2">Uncharacterized protein</fullName>
    </submittedName>
</protein>